<evidence type="ECO:0000313" key="2">
    <source>
        <dbReference type="EMBL" id="CAK8677338.1"/>
    </source>
</evidence>
<keyword evidence="1" id="KW-0812">Transmembrane</keyword>
<keyword evidence="3" id="KW-1185">Reference proteome</keyword>
<gene>
    <name evidence="2" type="ORF">CVLEPA_LOCUS6723</name>
</gene>
<keyword evidence="1" id="KW-1133">Transmembrane helix</keyword>
<feature type="transmembrane region" description="Helical" evidence="1">
    <location>
        <begin position="76"/>
        <end position="96"/>
    </location>
</feature>
<comment type="caution">
    <text evidence="2">The sequence shown here is derived from an EMBL/GenBank/DDBJ whole genome shotgun (WGS) entry which is preliminary data.</text>
</comment>
<protein>
    <submittedName>
        <fullName evidence="2">Uncharacterized protein</fullName>
    </submittedName>
</protein>
<evidence type="ECO:0000256" key="1">
    <source>
        <dbReference type="SAM" id="Phobius"/>
    </source>
</evidence>
<reference evidence="2 3" key="1">
    <citation type="submission" date="2024-02" db="EMBL/GenBank/DDBJ databases">
        <authorList>
            <person name="Daric V."/>
            <person name="Darras S."/>
        </authorList>
    </citation>
    <scope>NUCLEOTIDE SEQUENCE [LARGE SCALE GENOMIC DNA]</scope>
</reference>
<name>A0ABP0FEL8_CLALP</name>
<proteinExistence type="predicted"/>
<accession>A0ABP0FEL8</accession>
<organism evidence="2 3">
    <name type="scientific">Clavelina lepadiformis</name>
    <name type="common">Light-bulb sea squirt</name>
    <name type="synonym">Ascidia lepadiformis</name>
    <dbReference type="NCBI Taxonomy" id="159417"/>
    <lineage>
        <taxon>Eukaryota</taxon>
        <taxon>Metazoa</taxon>
        <taxon>Chordata</taxon>
        <taxon>Tunicata</taxon>
        <taxon>Ascidiacea</taxon>
        <taxon>Aplousobranchia</taxon>
        <taxon>Clavelinidae</taxon>
        <taxon>Clavelina</taxon>
    </lineage>
</organism>
<evidence type="ECO:0000313" key="3">
    <source>
        <dbReference type="Proteomes" id="UP001642483"/>
    </source>
</evidence>
<dbReference type="Proteomes" id="UP001642483">
    <property type="component" value="Unassembled WGS sequence"/>
</dbReference>
<dbReference type="EMBL" id="CAWYQH010000046">
    <property type="protein sequence ID" value="CAK8677338.1"/>
    <property type="molecule type" value="Genomic_DNA"/>
</dbReference>
<keyword evidence="1" id="KW-0472">Membrane</keyword>
<sequence length="116" mass="13503">MVSYQINKDVLQPDPNRVEPVMQLPLPNDLKALRKAWDMFVIMLNESQNILISYPNDYVIQVYVINPPLLFATGTIIRLTVSFTMGGFMIFIYMRFLCATVPPRRDVEHADQVFYM</sequence>